<evidence type="ECO:0000313" key="3">
    <source>
        <dbReference type="Proteomes" id="UP000682982"/>
    </source>
</evidence>
<organism evidence="2 3">
    <name type="scientific">Undibacterium rivi</name>
    <dbReference type="NCBI Taxonomy" id="2828729"/>
    <lineage>
        <taxon>Bacteria</taxon>
        <taxon>Pseudomonadati</taxon>
        <taxon>Pseudomonadota</taxon>
        <taxon>Betaproteobacteria</taxon>
        <taxon>Burkholderiales</taxon>
        <taxon>Oxalobacteraceae</taxon>
        <taxon>Undibacterium</taxon>
    </lineage>
</organism>
<feature type="transmembrane region" description="Helical" evidence="1">
    <location>
        <begin position="54"/>
        <end position="76"/>
    </location>
</feature>
<dbReference type="RefSeq" id="WP_212678276.1">
    <property type="nucleotide sequence ID" value="NZ_JAGSPK010000002.1"/>
</dbReference>
<evidence type="ECO:0000256" key="1">
    <source>
        <dbReference type="SAM" id="Phobius"/>
    </source>
</evidence>
<evidence type="ECO:0008006" key="4">
    <source>
        <dbReference type="Google" id="ProtNLM"/>
    </source>
</evidence>
<feature type="transmembrane region" description="Helical" evidence="1">
    <location>
        <begin position="12"/>
        <end position="34"/>
    </location>
</feature>
<proteinExistence type="predicted"/>
<protein>
    <recommendedName>
        <fullName evidence="4">DUF4234 domain-containing protein</fullName>
    </recommendedName>
</protein>
<keyword evidence="1" id="KW-0472">Membrane</keyword>
<keyword evidence="1" id="KW-0812">Transmembrane</keyword>
<sequence>MNIDNLEKNVRRSIYFVSLASVVAPTFYIIWFWFVNNRAMSKDTEAWGQLGDFVGGIVNPLIAFSAFYWLATSVLLQKTELAETRKSLEESKNVQEEQAKTVLISTKLQYLNIQLEAINSQISAERSYINQLIQQGQIHGTEYTVVTRSGVNMTINKVLKEVNDQITTHSEERDRLINQVKTIAPNLG</sequence>
<comment type="caution">
    <text evidence="2">The sequence shown here is derived from an EMBL/GenBank/DDBJ whole genome shotgun (WGS) entry which is preliminary data.</text>
</comment>
<evidence type="ECO:0000313" key="2">
    <source>
        <dbReference type="EMBL" id="MBR7792200.1"/>
    </source>
</evidence>
<name>A0ABS5H0F5_9BURK</name>
<keyword evidence="1" id="KW-1133">Transmembrane helix</keyword>
<dbReference type="Proteomes" id="UP000682982">
    <property type="component" value="Unassembled WGS sequence"/>
</dbReference>
<accession>A0ABS5H0F5</accession>
<keyword evidence="3" id="KW-1185">Reference proteome</keyword>
<gene>
    <name evidence="2" type="ORF">KDM87_06280</name>
</gene>
<reference evidence="2 3" key="1">
    <citation type="submission" date="2021-04" db="EMBL/GenBank/DDBJ databases">
        <title>novel species isolated from subtropical streams in China.</title>
        <authorList>
            <person name="Lu H."/>
        </authorList>
    </citation>
    <scope>NUCLEOTIDE SEQUENCE [LARGE SCALE GENOMIC DNA]</scope>
    <source>
        <strain evidence="2 3">FT147W</strain>
    </source>
</reference>
<dbReference type="EMBL" id="JAGSPK010000002">
    <property type="protein sequence ID" value="MBR7792200.1"/>
    <property type="molecule type" value="Genomic_DNA"/>
</dbReference>